<evidence type="ECO:0000256" key="1">
    <source>
        <dbReference type="SAM" id="MobiDB-lite"/>
    </source>
</evidence>
<feature type="compositionally biased region" description="Polar residues" evidence="1">
    <location>
        <begin position="299"/>
        <end position="308"/>
    </location>
</feature>
<dbReference type="OrthoDB" id="3269357at2759"/>
<dbReference type="KEGG" id="sla:SERLADRAFT_475349"/>
<feature type="compositionally biased region" description="Polar residues" evidence="1">
    <location>
        <begin position="315"/>
        <end position="344"/>
    </location>
</feature>
<feature type="compositionally biased region" description="Low complexity" evidence="1">
    <location>
        <begin position="352"/>
        <end position="361"/>
    </location>
</feature>
<proteinExistence type="predicted"/>
<feature type="transmembrane region" description="Helical" evidence="2">
    <location>
        <begin position="76"/>
        <end position="100"/>
    </location>
</feature>
<organism>
    <name type="scientific">Serpula lacrymans var. lacrymans (strain S7.9)</name>
    <name type="common">Dry rot fungus</name>
    <dbReference type="NCBI Taxonomy" id="578457"/>
    <lineage>
        <taxon>Eukaryota</taxon>
        <taxon>Fungi</taxon>
        <taxon>Dikarya</taxon>
        <taxon>Basidiomycota</taxon>
        <taxon>Agaricomycotina</taxon>
        <taxon>Agaricomycetes</taxon>
        <taxon>Agaricomycetidae</taxon>
        <taxon>Boletales</taxon>
        <taxon>Coniophorineae</taxon>
        <taxon>Serpulaceae</taxon>
        <taxon>Serpula</taxon>
    </lineage>
</organism>
<dbReference type="RefSeq" id="XP_007321886.1">
    <property type="nucleotide sequence ID" value="XM_007321824.1"/>
</dbReference>
<dbReference type="GeneID" id="18820626"/>
<name>F8P662_SERL9</name>
<feature type="transmembrane region" description="Helical" evidence="2">
    <location>
        <begin position="45"/>
        <end position="64"/>
    </location>
</feature>
<reference evidence="3" key="1">
    <citation type="submission" date="2011-04" db="EMBL/GenBank/DDBJ databases">
        <title>Evolution of plant cell wall degrading machinery underlies the functional diversity of forest fungi.</title>
        <authorList>
            <consortium name="US DOE Joint Genome Institute (JGI-PGF)"/>
            <person name="Eastwood D.C."/>
            <person name="Floudas D."/>
            <person name="Binder M."/>
            <person name="Majcherczyk A."/>
            <person name="Schneider P."/>
            <person name="Aerts A."/>
            <person name="Asiegbu F.O."/>
            <person name="Baker S.E."/>
            <person name="Barry K."/>
            <person name="Bendiksby M."/>
            <person name="Blumentritt M."/>
            <person name="Coutinho P.M."/>
            <person name="Cullen D."/>
            <person name="Cullen D."/>
            <person name="Gathman A."/>
            <person name="Goodell B."/>
            <person name="Henrissat B."/>
            <person name="Ihrmark K."/>
            <person name="Kauserud H."/>
            <person name="Kohler A."/>
            <person name="LaButti K."/>
            <person name="Lapidus A."/>
            <person name="Lavin J.L."/>
            <person name="Lee Y.-H."/>
            <person name="Lindquist E."/>
            <person name="Lilly W."/>
            <person name="Lucas S."/>
            <person name="Morin E."/>
            <person name="Murat C."/>
            <person name="Oguiza J.A."/>
            <person name="Park J."/>
            <person name="Pisabarro A.G."/>
            <person name="Riley R."/>
            <person name="Rosling A."/>
            <person name="Salamov A."/>
            <person name="Schmidt O."/>
            <person name="Schmutz J."/>
            <person name="Skrede I."/>
            <person name="Stenlid J."/>
            <person name="Wiebenga A."/>
            <person name="Xie X."/>
            <person name="Kues U."/>
            <person name="Hibbett D.S."/>
            <person name="Hoffmeister D."/>
            <person name="Hogberg N."/>
            <person name="Martin F."/>
            <person name="Grigoriev I.V."/>
            <person name="Watkinson S.C."/>
        </authorList>
    </citation>
    <scope>NUCLEOTIDE SEQUENCE</scope>
    <source>
        <strain evidence="3">S7.9</strain>
    </source>
</reference>
<sequence>MRSTLLLVRYLVFGLFIICNAVVCSAAVWNRSLVPAEGQMMQIDIYLIFLGALGIVFIFSIIFLEILSSNHFTGLVWFECTWIVLFWLLELAGAAAITAVSPGWFCGSGGSRSLCVSTQVLQAFTWICTITMLAYVCFLMLSIISHYKTDPDVWHLCIRNLKWSQTRQCLRSMPNSPVSSGFKTKAPVTFAAPLPRRPVPNAIYTHRVGLSSEYEIELFGDPCSPSVETFTASPMAIMVPPALPPPARVHHPRSSDAAVVEPAPSLYPISMQSHISSHRKTPSLPATPSPLGEWPRSNALDQTTTSRANRVFPPTSFTFPSNTRTSSEVASAETAPSSSSQNLLPRTRKPSGPRSRSSSTESQHKPPPLDLSSVSAFKEPR</sequence>
<keyword evidence="2" id="KW-0472">Membrane</keyword>
<dbReference type="HOGENOM" id="CLU_053575_0_0_1"/>
<feature type="transmembrane region" description="Helical" evidence="2">
    <location>
        <begin position="7"/>
        <end position="29"/>
    </location>
</feature>
<dbReference type="Proteomes" id="UP000008064">
    <property type="component" value="Unassembled WGS sequence"/>
</dbReference>
<dbReference type="EMBL" id="GL945439">
    <property type="protein sequence ID" value="EGO20929.1"/>
    <property type="molecule type" value="Genomic_DNA"/>
</dbReference>
<keyword evidence="2" id="KW-1133">Transmembrane helix</keyword>
<evidence type="ECO:0000256" key="2">
    <source>
        <dbReference type="SAM" id="Phobius"/>
    </source>
</evidence>
<dbReference type="AlphaFoldDB" id="F8P662"/>
<protein>
    <recommendedName>
        <fullName evidence="4">MARVEL domain-containing protein</fullName>
    </recommendedName>
</protein>
<evidence type="ECO:0000313" key="3">
    <source>
        <dbReference type="EMBL" id="EGO20929.1"/>
    </source>
</evidence>
<feature type="transmembrane region" description="Helical" evidence="2">
    <location>
        <begin position="120"/>
        <end position="141"/>
    </location>
</feature>
<gene>
    <name evidence="3" type="ORF">SERLADRAFT_475349</name>
</gene>
<feature type="region of interest" description="Disordered" evidence="1">
    <location>
        <begin position="274"/>
        <end position="381"/>
    </location>
</feature>
<evidence type="ECO:0008006" key="4">
    <source>
        <dbReference type="Google" id="ProtNLM"/>
    </source>
</evidence>
<accession>F8P662</accession>
<keyword evidence="2" id="KW-0812">Transmembrane</keyword>